<dbReference type="InterPro" id="IPR003594">
    <property type="entry name" value="HATPase_dom"/>
</dbReference>
<evidence type="ECO:0000259" key="16">
    <source>
        <dbReference type="PROSITE" id="PS50109"/>
    </source>
</evidence>
<feature type="transmembrane region" description="Helical" evidence="15">
    <location>
        <begin position="18"/>
        <end position="40"/>
    </location>
</feature>
<dbReference type="PROSITE" id="PS50109">
    <property type="entry name" value="HIS_KIN"/>
    <property type="match status" value="1"/>
</dbReference>
<dbReference type="SUPFAM" id="SSF55785">
    <property type="entry name" value="PYP-like sensor domain (PAS domain)"/>
    <property type="match status" value="2"/>
</dbReference>
<proteinExistence type="predicted"/>
<dbReference type="SMART" id="SM00387">
    <property type="entry name" value="HATPase_c"/>
    <property type="match status" value="1"/>
</dbReference>
<dbReference type="Gene3D" id="3.30.450.20">
    <property type="entry name" value="PAS domain"/>
    <property type="match status" value="2"/>
</dbReference>
<evidence type="ECO:0000313" key="21">
    <source>
        <dbReference type="Proteomes" id="UP000239007"/>
    </source>
</evidence>
<reference evidence="20 21" key="1">
    <citation type="submission" date="2016-12" db="EMBL/GenBank/DDBJ databases">
        <title>Diversity of luminous bacteria.</title>
        <authorList>
            <person name="Yoshizawa S."/>
            <person name="Kogure K."/>
        </authorList>
    </citation>
    <scope>NUCLEOTIDE SEQUENCE [LARGE SCALE GENOMIC DNA]</scope>
    <source>
        <strain evidence="20 21">SA4-48</strain>
    </source>
</reference>
<evidence type="ECO:0000256" key="12">
    <source>
        <dbReference type="ARBA" id="ARBA00023136"/>
    </source>
</evidence>
<dbReference type="InterPro" id="IPR000014">
    <property type="entry name" value="PAS"/>
</dbReference>
<feature type="domain" description="PAS" evidence="17">
    <location>
        <begin position="432"/>
        <end position="484"/>
    </location>
</feature>
<feature type="domain" description="CHASE" evidence="19">
    <location>
        <begin position="123"/>
        <end position="202"/>
    </location>
</feature>
<keyword evidence="11" id="KW-0902">Two-component regulatory system</keyword>
<evidence type="ECO:0000256" key="1">
    <source>
        <dbReference type="ARBA" id="ARBA00000085"/>
    </source>
</evidence>
<dbReference type="CDD" id="cd00130">
    <property type="entry name" value="PAS"/>
    <property type="match status" value="2"/>
</dbReference>
<evidence type="ECO:0000256" key="7">
    <source>
        <dbReference type="ARBA" id="ARBA00022741"/>
    </source>
</evidence>
<dbReference type="SUPFAM" id="SSF47384">
    <property type="entry name" value="Homodimeric domain of signal transducing histidine kinase"/>
    <property type="match status" value="1"/>
</dbReference>
<evidence type="ECO:0000259" key="17">
    <source>
        <dbReference type="PROSITE" id="PS50112"/>
    </source>
</evidence>
<dbReference type="InterPro" id="IPR001610">
    <property type="entry name" value="PAC"/>
</dbReference>
<keyword evidence="4" id="KW-0597">Phosphoprotein</keyword>
<dbReference type="InterPro" id="IPR000700">
    <property type="entry name" value="PAS-assoc_C"/>
</dbReference>
<evidence type="ECO:0000256" key="15">
    <source>
        <dbReference type="SAM" id="Phobius"/>
    </source>
</evidence>
<dbReference type="Pfam" id="PF08447">
    <property type="entry name" value="PAS_3"/>
    <property type="match status" value="1"/>
</dbReference>
<evidence type="ECO:0000313" key="20">
    <source>
        <dbReference type="EMBL" id="PQJ54873.1"/>
    </source>
</evidence>
<dbReference type="SMART" id="SM01079">
    <property type="entry name" value="CHASE"/>
    <property type="match status" value="1"/>
</dbReference>
<dbReference type="FunFam" id="3.30.450.20:FF:000060">
    <property type="entry name" value="Sensor protein FixL"/>
    <property type="match status" value="1"/>
</dbReference>
<evidence type="ECO:0000259" key="19">
    <source>
        <dbReference type="PROSITE" id="PS50839"/>
    </source>
</evidence>
<keyword evidence="7" id="KW-0547">Nucleotide-binding</keyword>
<dbReference type="PROSITE" id="PS50112">
    <property type="entry name" value="PAS"/>
    <property type="match status" value="2"/>
</dbReference>
<dbReference type="PANTHER" id="PTHR43065:SF10">
    <property type="entry name" value="PEROXIDE STRESS-ACTIVATED HISTIDINE KINASE MAK3"/>
    <property type="match status" value="1"/>
</dbReference>
<evidence type="ECO:0000256" key="8">
    <source>
        <dbReference type="ARBA" id="ARBA00022777"/>
    </source>
</evidence>
<organism evidence="20 21">
    <name type="scientific">Psychrosphaera saromensis</name>
    <dbReference type="NCBI Taxonomy" id="716813"/>
    <lineage>
        <taxon>Bacteria</taxon>
        <taxon>Pseudomonadati</taxon>
        <taxon>Pseudomonadota</taxon>
        <taxon>Gammaproteobacteria</taxon>
        <taxon>Alteromonadales</taxon>
        <taxon>Pseudoalteromonadaceae</taxon>
        <taxon>Psychrosphaera</taxon>
    </lineage>
</organism>
<feature type="domain" description="PAS" evidence="17">
    <location>
        <begin position="322"/>
        <end position="376"/>
    </location>
</feature>
<comment type="caution">
    <text evidence="20">The sequence shown here is derived from an EMBL/GenBank/DDBJ whole genome shotgun (WGS) entry which is preliminary data.</text>
</comment>
<keyword evidence="6 15" id="KW-0812">Transmembrane</keyword>
<dbReference type="PROSITE" id="PS50113">
    <property type="entry name" value="PAC"/>
    <property type="match status" value="1"/>
</dbReference>
<dbReference type="NCBIfam" id="TIGR00229">
    <property type="entry name" value="sensory_box"/>
    <property type="match status" value="2"/>
</dbReference>
<dbReference type="PROSITE" id="PS50839">
    <property type="entry name" value="CHASE"/>
    <property type="match status" value="1"/>
</dbReference>
<keyword evidence="9" id="KW-0067">ATP-binding</keyword>
<name>A0A2S7UY62_9GAMM</name>
<sequence>MTFSDKKTKLSFSSPLAILWYAITAGLLASSFMAFIVFNIDSEERLHIERVTQSTADTIKVLLEDDLKKRIIFLAELSKLPPASSHLPSENWGTISKTLYDSQYGYQAIGWIDNSFHIRKIIPEEGNEIAIGFDLAQQPEALSAAKKAQKTQRVIITSPLQSIHGSEGLGIYSPVFTGIKNKKQLHGFIAGILLFDPYIKSVIPAALLKEHNFSLLIDGHLVYSNQNDPLTIENSWNKKASYKLQAHQWQINISPNNEFLYVVHYKVMGVIITLGIFIAILIVLAAYTYLIARNKSVEIKDGLNKVEHLLKNLPGMAYQSFDTQSWPMMRVSDGCETLTGYSREEFKNNRMLWQDVIHSDDYQGVKEAINTAIKNRSSFEVEYRIKTKNNGIKLVWEKGGAVDSIYNDDVVIEGFVYDITSIKKAEADLISSYAFSDAVVNAMIDAVITIDQYGLIKSFNRAAQTIFGYTDDEVLDKNISILMPAPFSDHHDQYLAQYLTSKQPHIIGIGRELVAKHKDGTTFPIHLSVSEIDNPENKMFVGLIRNITQQRALEDQAKLHTEQLAHTERVNALGEMAAGIAHEINQPLTAISLFSQTAKNFCESGKFDRLPALFEKLSLHSLRASAVIARMQKMTKKGNRTKEVVDCDLMITEACKLAESEARLHKIAINIITSKQSLNVYVDRVQIQQVVLNLLRNGMEAMQSIENDRAIEVKIQLNMDNYVEISVTDTGAGLPEKMRDTLFKPFSSTKQNGTGIGLSISKSIVEEHGGHIHFHDNTPTGAVFMFTLPIHDRGTVYDK</sequence>
<dbReference type="Proteomes" id="UP000239007">
    <property type="component" value="Unassembled WGS sequence"/>
</dbReference>
<dbReference type="GO" id="GO:0000155">
    <property type="term" value="F:phosphorelay sensor kinase activity"/>
    <property type="evidence" value="ECO:0007669"/>
    <property type="project" value="InterPro"/>
</dbReference>
<evidence type="ECO:0000256" key="14">
    <source>
        <dbReference type="ARBA" id="ARBA00070616"/>
    </source>
</evidence>
<accession>A0A2S7UY62</accession>
<feature type="domain" description="PAC" evidence="18">
    <location>
        <begin position="509"/>
        <end position="559"/>
    </location>
</feature>
<dbReference type="InterPro" id="IPR005467">
    <property type="entry name" value="His_kinase_dom"/>
</dbReference>
<feature type="domain" description="Histidine kinase" evidence="16">
    <location>
        <begin position="579"/>
        <end position="792"/>
    </location>
</feature>
<evidence type="ECO:0000259" key="18">
    <source>
        <dbReference type="PROSITE" id="PS50113"/>
    </source>
</evidence>
<dbReference type="EMBL" id="MSCH01000003">
    <property type="protein sequence ID" value="PQJ54873.1"/>
    <property type="molecule type" value="Genomic_DNA"/>
</dbReference>
<keyword evidence="12 15" id="KW-0472">Membrane</keyword>
<dbReference type="Pfam" id="PF02518">
    <property type="entry name" value="HATPase_c"/>
    <property type="match status" value="1"/>
</dbReference>
<keyword evidence="21" id="KW-1185">Reference proteome</keyword>
<dbReference type="Gene3D" id="3.30.450.350">
    <property type="entry name" value="CHASE domain"/>
    <property type="match status" value="1"/>
</dbReference>
<comment type="subcellular location">
    <subcellularLocation>
        <location evidence="2">Membrane</location>
    </subcellularLocation>
</comment>
<dbReference type="GO" id="GO:0005524">
    <property type="term" value="F:ATP binding"/>
    <property type="evidence" value="ECO:0007669"/>
    <property type="project" value="UniProtKB-KW"/>
</dbReference>
<keyword evidence="5" id="KW-0808">Transferase</keyword>
<evidence type="ECO:0000256" key="5">
    <source>
        <dbReference type="ARBA" id="ARBA00022679"/>
    </source>
</evidence>
<comment type="function">
    <text evidence="13">Putative oxygen sensor; modulates the activity of FixJ, a transcriptional activator of nitrogen fixation fixK gene. FixL probably acts as a kinase that phosphorylates FixJ.</text>
</comment>
<dbReference type="InterPro" id="IPR013767">
    <property type="entry name" value="PAS_fold"/>
</dbReference>
<dbReference type="Pfam" id="PF00512">
    <property type="entry name" value="HisKA"/>
    <property type="match status" value="1"/>
</dbReference>
<dbReference type="CDD" id="cd00082">
    <property type="entry name" value="HisKA"/>
    <property type="match status" value="1"/>
</dbReference>
<dbReference type="SMART" id="SM00091">
    <property type="entry name" value="PAS"/>
    <property type="match status" value="2"/>
</dbReference>
<evidence type="ECO:0000256" key="2">
    <source>
        <dbReference type="ARBA" id="ARBA00004370"/>
    </source>
</evidence>
<dbReference type="InterPro" id="IPR042240">
    <property type="entry name" value="CHASE_sf"/>
</dbReference>
<dbReference type="SMART" id="SM00388">
    <property type="entry name" value="HisKA"/>
    <property type="match status" value="1"/>
</dbReference>
<evidence type="ECO:0000256" key="10">
    <source>
        <dbReference type="ARBA" id="ARBA00022989"/>
    </source>
</evidence>
<evidence type="ECO:0000256" key="4">
    <source>
        <dbReference type="ARBA" id="ARBA00022553"/>
    </source>
</evidence>
<protein>
    <recommendedName>
        <fullName evidence="14">Sensor protein FixL</fullName>
        <ecNumber evidence="3">2.7.13.3</ecNumber>
    </recommendedName>
</protein>
<evidence type="ECO:0000256" key="9">
    <source>
        <dbReference type="ARBA" id="ARBA00022840"/>
    </source>
</evidence>
<evidence type="ECO:0000256" key="6">
    <source>
        <dbReference type="ARBA" id="ARBA00022692"/>
    </source>
</evidence>
<evidence type="ECO:0000256" key="3">
    <source>
        <dbReference type="ARBA" id="ARBA00012438"/>
    </source>
</evidence>
<dbReference type="InterPro" id="IPR013655">
    <property type="entry name" value="PAS_fold_3"/>
</dbReference>
<evidence type="ECO:0000256" key="11">
    <source>
        <dbReference type="ARBA" id="ARBA00023012"/>
    </source>
</evidence>
<dbReference type="SMART" id="SM00086">
    <property type="entry name" value="PAC"/>
    <property type="match status" value="2"/>
</dbReference>
<dbReference type="SUPFAM" id="SSF55874">
    <property type="entry name" value="ATPase domain of HSP90 chaperone/DNA topoisomerase II/histidine kinase"/>
    <property type="match status" value="1"/>
</dbReference>
<dbReference type="InterPro" id="IPR006189">
    <property type="entry name" value="CHASE_dom"/>
</dbReference>
<dbReference type="Gene3D" id="1.10.287.130">
    <property type="match status" value="1"/>
</dbReference>
<dbReference type="InterPro" id="IPR036097">
    <property type="entry name" value="HisK_dim/P_sf"/>
</dbReference>
<dbReference type="GO" id="GO:0016020">
    <property type="term" value="C:membrane"/>
    <property type="evidence" value="ECO:0007669"/>
    <property type="project" value="UniProtKB-SubCell"/>
</dbReference>
<dbReference type="PRINTS" id="PR00344">
    <property type="entry name" value="BCTRLSENSOR"/>
</dbReference>
<dbReference type="AlphaFoldDB" id="A0A2S7UY62"/>
<keyword evidence="8 20" id="KW-0418">Kinase</keyword>
<dbReference type="EC" id="2.7.13.3" evidence="3"/>
<dbReference type="InterPro" id="IPR004358">
    <property type="entry name" value="Sig_transdc_His_kin-like_C"/>
</dbReference>
<dbReference type="PANTHER" id="PTHR43065">
    <property type="entry name" value="SENSOR HISTIDINE KINASE"/>
    <property type="match status" value="1"/>
</dbReference>
<dbReference type="InterPro" id="IPR035965">
    <property type="entry name" value="PAS-like_dom_sf"/>
</dbReference>
<comment type="catalytic activity">
    <reaction evidence="1">
        <text>ATP + protein L-histidine = ADP + protein N-phospho-L-histidine.</text>
        <dbReference type="EC" id="2.7.13.3"/>
    </reaction>
</comment>
<feature type="transmembrane region" description="Helical" evidence="15">
    <location>
        <begin position="267"/>
        <end position="290"/>
    </location>
</feature>
<dbReference type="Pfam" id="PF00989">
    <property type="entry name" value="PAS"/>
    <property type="match status" value="1"/>
</dbReference>
<keyword evidence="10 15" id="KW-1133">Transmembrane helix</keyword>
<gene>
    <name evidence="20" type="ORF">BTO11_15235</name>
</gene>
<dbReference type="InterPro" id="IPR003661">
    <property type="entry name" value="HisK_dim/P_dom"/>
</dbReference>
<dbReference type="Gene3D" id="3.30.565.10">
    <property type="entry name" value="Histidine kinase-like ATPase, C-terminal domain"/>
    <property type="match status" value="1"/>
</dbReference>
<dbReference type="InterPro" id="IPR036890">
    <property type="entry name" value="HATPase_C_sf"/>
</dbReference>
<dbReference type="Pfam" id="PF03924">
    <property type="entry name" value="CHASE"/>
    <property type="match status" value="1"/>
</dbReference>
<evidence type="ECO:0000256" key="13">
    <source>
        <dbReference type="ARBA" id="ARBA00059827"/>
    </source>
</evidence>
<dbReference type="GO" id="GO:0006355">
    <property type="term" value="P:regulation of DNA-templated transcription"/>
    <property type="evidence" value="ECO:0007669"/>
    <property type="project" value="InterPro"/>
</dbReference>